<comment type="caution">
    <text evidence="2">The sequence shown here is derived from an EMBL/GenBank/DDBJ whole genome shotgun (WGS) entry which is preliminary data.</text>
</comment>
<dbReference type="AlphaFoldDB" id="A0A1U7IK59"/>
<name>A0A1U7IK59_9CYAN</name>
<dbReference type="InterPro" id="IPR021487">
    <property type="entry name" value="DUF3140"/>
</dbReference>
<dbReference type="STRING" id="454136.NIES2119_12680"/>
<dbReference type="Pfam" id="PF11338">
    <property type="entry name" value="DUF3140"/>
    <property type="match status" value="1"/>
</dbReference>
<evidence type="ECO:0000313" key="3">
    <source>
        <dbReference type="Proteomes" id="UP000185860"/>
    </source>
</evidence>
<dbReference type="PANTHER" id="PTHR40630:SF1">
    <property type="entry name" value="DNA-BINDING PROTEIN"/>
    <property type="match status" value="1"/>
</dbReference>
<keyword evidence="2" id="KW-0238">DNA-binding</keyword>
<dbReference type="EMBL" id="MRCE01000011">
    <property type="protein sequence ID" value="OKH37555.1"/>
    <property type="molecule type" value="Genomic_DNA"/>
</dbReference>
<dbReference type="GO" id="GO:0003677">
    <property type="term" value="F:DNA binding"/>
    <property type="evidence" value="ECO:0007669"/>
    <property type="project" value="UniProtKB-KW"/>
</dbReference>
<accession>A0A1U7IK59</accession>
<evidence type="ECO:0000256" key="1">
    <source>
        <dbReference type="SAM" id="MobiDB-lite"/>
    </source>
</evidence>
<protein>
    <submittedName>
        <fullName evidence="2">DNA-binding protein</fullName>
    </submittedName>
</protein>
<dbReference type="OrthoDB" id="513524at2"/>
<dbReference type="RefSeq" id="WP_073593843.1">
    <property type="nucleotide sequence ID" value="NZ_MRCE01000011.1"/>
</dbReference>
<organism evidence="2 3">
    <name type="scientific">[Phormidium ambiguum] IAM M-71</name>
    <dbReference type="NCBI Taxonomy" id="454136"/>
    <lineage>
        <taxon>Bacteria</taxon>
        <taxon>Bacillati</taxon>
        <taxon>Cyanobacteriota</taxon>
        <taxon>Cyanophyceae</taxon>
        <taxon>Oscillatoriophycideae</taxon>
        <taxon>Aerosakkonematales</taxon>
        <taxon>Aerosakkonemataceae</taxon>
        <taxon>Floridanema</taxon>
    </lineage>
</organism>
<dbReference type="Proteomes" id="UP000185860">
    <property type="component" value="Unassembled WGS sequence"/>
</dbReference>
<reference evidence="2 3" key="1">
    <citation type="submission" date="2016-11" db="EMBL/GenBank/DDBJ databases">
        <title>Draft Genome Sequences of Nine Cyanobacterial Strains from Diverse Habitats.</title>
        <authorList>
            <person name="Zhu T."/>
            <person name="Hou S."/>
            <person name="Lu X."/>
            <person name="Hess W.R."/>
        </authorList>
    </citation>
    <scope>NUCLEOTIDE SEQUENCE [LARGE SCALE GENOMIC DNA]</scope>
    <source>
        <strain evidence="2 3">IAM M-71</strain>
    </source>
</reference>
<gene>
    <name evidence="2" type="ORF">NIES2119_12680</name>
</gene>
<feature type="region of interest" description="Disordered" evidence="1">
    <location>
        <begin position="28"/>
        <end position="50"/>
    </location>
</feature>
<evidence type="ECO:0000313" key="2">
    <source>
        <dbReference type="EMBL" id="OKH37555.1"/>
    </source>
</evidence>
<proteinExistence type="predicted"/>
<dbReference type="PANTHER" id="PTHR40630">
    <property type="entry name" value="POSSIBLE DNA-BINDING PROTEIN"/>
    <property type="match status" value="1"/>
</dbReference>
<sequence length="109" mass="12664">MSKDSQAVIEEFQQNVNMTAKEIENWLKTDESKSVGQKDGNQESIGHESGRHIVEILQKKEANYTEDDLSQMQRVVSYIKRHSAQKPASDIEDSRWRYSLMNWGHDPLK</sequence>